<dbReference type="OrthoDB" id="342131at2759"/>
<dbReference type="RefSeq" id="XP_004336301.1">
    <property type="nucleotide sequence ID" value="XM_004336253.1"/>
</dbReference>
<proteinExistence type="predicted"/>
<protein>
    <submittedName>
        <fullName evidence="6">WD domain, Gbeta repeat containing protein</fullName>
    </submittedName>
</protein>
<dbReference type="SUPFAM" id="SSF101908">
    <property type="entry name" value="Putative isomerase YbhE"/>
    <property type="match status" value="1"/>
</dbReference>
<feature type="compositionally biased region" description="Gly residues" evidence="4">
    <location>
        <begin position="858"/>
        <end position="867"/>
    </location>
</feature>
<dbReference type="PANTHER" id="PTHR13950:SF9">
    <property type="entry name" value="RABCONNECTIN-3A"/>
    <property type="match status" value="1"/>
</dbReference>
<dbReference type="InterPro" id="IPR019775">
    <property type="entry name" value="WD40_repeat_CS"/>
</dbReference>
<dbReference type="STRING" id="1257118.L8GNF9"/>
<sequence length="2081" mass="221878">MSWQELAMAYAGPQGQVMVASSALQRVLQVIATFPHPIAALAWSAQGKLAVGAGTTVYLYEPEGSDSSSLRWRYACMLEQGTEVAALAWSPAEEHMLAVCGEEVTLWNVDNTTREWSVRSGDAVSQCAFSPDGHYLATVAQYQPLVKIWYQRDKNERRRRSIYLAHPRSILSISWRPRVCRQRNVLLTVSRDGVGRLWMQSETKPQGTGPKFDVRAVLDAPTSPGVDRSRAPPSAAPPTDTATVAGASEFGRYARRPLETADELDFLCGVSDTGGLTIWRLCSNSESSTHAPSVSLTMQLDMGLGAIGRRVVRVWAVCGMWGARGLPGHVECYVYGQKGGLAFRSFDVAGADSPNGDLRITHRGSAGGLAHSAPIGQLALSPAPAAAGNGGQLAASLDSAHVCHVWKLADTTLAHTPLSFSYLATLPASDETRCIAWLAGSSGKVVLASGAGGVTLYDVLEEDKRGADPTSPPSGCEARRIGVLEGSDQLGPLRQLHTIASPRQAPREAGGSKTLYSRLSGIQPLDSGVPRITASIVCTPLSALFNLVTGHEDGTIRFWRLQLAGIELASDQPLPAFAAGDAVTSVRCAGFHRLAATSASGALTIWEAESSPSSRWRLDARLPSEGAGCRTVCEWLQVLEGSALLVVGRGRSTKIYHYTRARSMHSPFLLRWEELISLLPFTGGQPSADSPAAASTNPSPLSATSANHPVGAIGCAQSGVLLLASGPQIAVYPAHAPGGASLLGAALAESCALPAYHPHILFELMSTSRFRPAIRILHHLLRALRSLPATSSSSSGARGPLFVPDLPLADLLPLVLASAGEEAVPAKSKAKAEADAYSQLWSRPSDSSSDDDEAESSGGFGEVGRNGGGEEEGKWSEEEARELGEYLTGVRLGGVSGPEQMHLLAVAEALAKHATASQDLDPCALRFVLGQRVKSFAKPPAPLGPSDWLWALHSEAQDTLVAANVPERATWPHVRELGLALWARNPTVVRSITERLAKVAFAGVRGDRREPMEAAIWYLALDKKTALIALLKAEEWQLAALKNAYFLLGKRRYELAVTFFLLAGRDQLKAALNVCVKNLEDLHLARYPDALSALLTSTRPAPATPSPLSSSSSSSSLSAGGSSSPAPGSPLSTSSTPTPFSQPAGVQRAVPRRRRPGEGDDLSSSRSGAMEPTLHDVPDLPKAMEQGHELGTPALLQIYRLLRANPQLRQVPQSEEDEPRLIARALYSFLHSRATLHALPLALALVPGPDDDDHHSPAALAPEMLFQRKHLLLAAVAQLLAREVLVAPHSAHADSSPVPSHLQLQLTALSSTVSPKLEASGTKAALAHMAAACAGRMARVSTQSLAVRLLPPQDAAPSLCRTLLAAAGRLAELPALSAIASVSVPVRQQLARAHIYALEVFEGLEVFEEQQRRDRMTLVREEEEAPAADGGEEDMKWKEEETAIRGCVVAGLLVAGWARGCYPAVEVLLPVATNPTALEDLAPALTAAFADDDAKAQKSENENDKKDSEDEDEDDDEENMDALQKMYAAEGLRVDRAAEAFLQAFLWLAIVNAFRRGLRDWFDLYKATLRKPTAAPVAERLIETLGGWEADLQHHLRLRTTAATAGLIAAAAARRQPERRSSAAVGPSFTSGFPLVSAVSLLIKASRLHRIEPQLPALWESLLRQKGCANHLESELAFVRGDAFKQQSQPPQRSGDGATRDRDLLVSFAVSPSGDHIALATVSGLREVVLSPTDSRLAPSASSSLYRDEDGDEWLGLTDKSDGISSRASDTNGGSGAMAIPEASRTVLASKDRRNIIAPWVESHPTYPYYVSGGTDGAVLLWGYGGGGGGAKASGSRGGPAGGGSRVTRVRFNASGSKLGATDMAGALSLWRFDLSEEEHVGPFFKYRVHSKRALELCWINEGSVLATGGTSRAGGKRRDVALWDVLMPSPCVASWATHPGGAHSLAYSPRHQLLVSGGKEGDLCVFDLRQRVLLRTISRAHALNIKCLALAPDESLLASGSTDGAVRVWDLGGAAVLAEREHWADVHEKRTFMKPTTGFFSRPISTYGAMDVAFANGRLLSCGADGRLLSRPIFSASTRS</sequence>
<dbReference type="PROSITE" id="PS00678">
    <property type="entry name" value="WD_REPEATS_1"/>
    <property type="match status" value="1"/>
</dbReference>
<dbReference type="GO" id="GO:0043291">
    <property type="term" value="C:RAVE complex"/>
    <property type="evidence" value="ECO:0007669"/>
    <property type="project" value="TreeGrafter"/>
</dbReference>
<dbReference type="PROSITE" id="PS50294">
    <property type="entry name" value="WD_REPEATS_REGION"/>
    <property type="match status" value="1"/>
</dbReference>
<evidence type="ECO:0000313" key="7">
    <source>
        <dbReference type="Proteomes" id="UP000011083"/>
    </source>
</evidence>
<keyword evidence="2" id="KW-0677">Repeat</keyword>
<feature type="region of interest" description="Disordered" evidence="4">
    <location>
        <begin position="222"/>
        <end position="241"/>
    </location>
</feature>
<feature type="repeat" description="WD" evidence="3">
    <location>
        <begin position="1979"/>
        <end position="2012"/>
    </location>
</feature>
<dbReference type="Pfam" id="PF12234">
    <property type="entry name" value="Rav1p_C"/>
    <property type="match status" value="1"/>
</dbReference>
<dbReference type="Gene3D" id="2.130.10.10">
    <property type="entry name" value="YVTN repeat-like/Quinoprotein amine dehydrogenase"/>
    <property type="match status" value="3"/>
</dbReference>
<organism evidence="6 7">
    <name type="scientific">Acanthamoeba castellanii (strain ATCC 30010 / Neff)</name>
    <dbReference type="NCBI Taxonomy" id="1257118"/>
    <lineage>
        <taxon>Eukaryota</taxon>
        <taxon>Amoebozoa</taxon>
        <taxon>Discosea</taxon>
        <taxon>Longamoebia</taxon>
        <taxon>Centramoebida</taxon>
        <taxon>Acanthamoebidae</taxon>
        <taxon>Acanthamoeba</taxon>
    </lineage>
</organism>
<dbReference type="GO" id="GO:0007035">
    <property type="term" value="P:vacuolar acidification"/>
    <property type="evidence" value="ECO:0007669"/>
    <property type="project" value="TreeGrafter"/>
</dbReference>
<feature type="region of interest" description="Disordered" evidence="4">
    <location>
        <begin position="1492"/>
        <end position="1519"/>
    </location>
</feature>
<reference evidence="6 7" key="1">
    <citation type="journal article" date="2013" name="Genome Biol.">
        <title>Genome of Acanthamoeba castellanii highlights extensive lateral gene transfer and early evolution of tyrosine kinase signaling.</title>
        <authorList>
            <person name="Clarke M."/>
            <person name="Lohan A.J."/>
            <person name="Liu B."/>
            <person name="Lagkouvardos I."/>
            <person name="Roy S."/>
            <person name="Zafar N."/>
            <person name="Bertelli C."/>
            <person name="Schilde C."/>
            <person name="Kianianmomeni A."/>
            <person name="Burglin T.R."/>
            <person name="Frech C."/>
            <person name="Turcotte B."/>
            <person name="Kopec K.O."/>
            <person name="Synnott J.M."/>
            <person name="Choo C."/>
            <person name="Paponov I."/>
            <person name="Finkler A."/>
            <person name="Soon Heng Tan C."/>
            <person name="Hutchins A.P."/>
            <person name="Weinmeier T."/>
            <person name="Rattei T."/>
            <person name="Chu J.S."/>
            <person name="Gimenez G."/>
            <person name="Irimia M."/>
            <person name="Rigden D.J."/>
            <person name="Fitzpatrick D.A."/>
            <person name="Lorenzo-Morales J."/>
            <person name="Bateman A."/>
            <person name="Chiu C.H."/>
            <person name="Tang P."/>
            <person name="Hegemann P."/>
            <person name="Fromm H."/>
            <person name="Raoult D."/>
            <person name="Greub G."/>
            <person name="Miranda-Saavedra D."/>
            <person name="Chen N."/>
            <person name="Nash P."/>
            <person name="Ginger M.L."/>
            <person name="Horn M."/>
            <person name="Schaap P."/>
            <person name="Caler L."/>
            <person name="Loftus B."/>
        </authorList>
    </citation>
    <scope>NUCLEOTIDE SEQUENCE [LARGE SCALE GENOMIC DNA]</scope>
    <source>
        <strain evidence="6 7">Neff</strain>
    </source>
</reference>
<dbReference type="SUPFAM" id="SSF50978">
    <property type="entry name" value="WD40 repeat-like"/>
    <property type="match status" value="2"/>
</dbReference>
<feature type="region of interest" description="Disordered" evidence="4">
    <location>
        <begin position="1757"/>
        <end position="1778"/>
    </location>
</feature>
<dbReference type="InterPro" id="IPR001680">
    <property type="entry name" value="WD40_rpt"/>
</dbReference>
<dbReference type="InterPro" id="IPR036322">
    <property type="entry name" value="WD40_repeat_dom_sf"/>
</dbReference>
<dbReference type="SMART" id="SM00320">
    <property type="entry name" value="WD40"/>
    <property type="match status" value="12"/>
</dbReference>
<feature type="compositionally biased region" description="Polar residues" evidence="4">
    <location>
        <begin position="1763"/>
        <end position="1772"/>
    </location>
</feature>
<dbReference type="EMBL" id="KB008060">
    <property type="protein sequence ID" value="ELR14288.1"/>
    <property type="molecule type" value="Genomic_DNA"/>
</dbReference>
<feature type="compositionally biased region" description="Basic and acidic residues" evidence="4">
    <location>
        <begin position="1492"/>
        <end position="1508"/>
    </location>
</feature>
<evidence type="ECO:0000259" key="5">
    <source>
        <dbReference type="Pfam" id="PF12234"/>
    </source>
</evidence>
<feature type="repeat" description="WD" evidence="3">
    <location>
        <begin position="1936"/>
        <end position="1977"/>
    </location>
</feature>
<feature type="compositionally biased region" description="Acidic residues" evidence="4">
    <location>
        <begin position="1421"/>
        <end position="1432"/>
    </location>
</feature>
<evidence type="ECO:0000313" key="6">
    <source>
        <dbReference type="EMBL" id="ELR14288.1"/>
    </source>
</evidence>
<keyword evidence="1 3" id="KW-0853">WD repeat</keyword>
<keyword evidence="7" id="KW-1185">Reference proteome</keyword>
<evidence type="ECO:0000256" key="4">
    <source>
        <dbReference type="SAM" id="MobiDB-lite"/>
    </source>
</evidence>
<dbReference type="InterPro" id="IPR022033">
    <property type="entry name" value="Rav1p_C"/>
</dbReference>
<dbReference type="Proteomes" id="UP000011083">
    <property type="component" value="Unassembled WGS sequence"/>
</dbReference>
<dbReference type="PROSITE" id="PS50082">
    <property type="entry name" value="WD_REPEATS_2"/>
    <property type="match status" value="2"/>
</dbReference>
<dbReference type="OMA" id="NNERMAT"/>
<gene>
    <name evidence="6" type="ORF">ACA1_106290</name>
</gene>
<accession>L8GNF9</accession>
<dbReference type="PANTHER" id="PTHR13950">
    <property type="entry name" value="RABCONNECTIN-RELATED"/>
    <property type="match status" value="1"/>
</dbReference>
<dbReference type="InterPro" id="IPR015943">
    <property type="entry name" value="WD40/YVTN_repeat-like_dom_sf"/>
</dbReference>
<feature type="compositionally biased region" description="Low complexity" evidence="4">
    <location>
        <begin position="231"/>
        <end position="241"/>
    </location>
</feature>
<dbReference type="InterPro" id="IPR052208">
    <property type="entry name" value="DmX-like/RAVE_component"/>
</dbReference>
<evidence type="ECO:0000256" key="2">
    <source>
        <dbReference type="ARBA" id="ARBA00022737"/>
    </source>
</evidence>
<feature type="compositionally biased region" description="Acidic residues" evidence="4">
    <location>
        <begin position="1509"/>
        <end position="1519"/>
    </location>
</feature>
<dbReference type="GeneID" id="14914882"/>
<evidence type="ECO:0000256" key="3">
    <source>
        <dbReference type="PROSITE-ProRule" id="PRU00221"/>
    </source>
</evidence>
<feature type="region of interest" description="Disordered" evidence="4">
    <location>
        <begin position="1098"/>
        <end position="1180"/>
    </location>
</feature>
<feature type="domain" description="RAVE complex protein Rav1 C-terminal" evidence="5">
    <location>
        <begin position="751"/>
        <end position="1085"/>
    </location>
</feature>
<dbReference type="VEuPathDB" id="AmoebaDB:ACA1_106290"/>
<feature type="region of interest" description="Disordered" evidence="4">
    <location>
        <begin position="1412"/>
        <end position="1435"/>
    </location>
</feature>
<evidence type="ECO:0000256" key="1">
    <source>
        <dbReference type="ARBA" id="ARBA00022574"/>
    </source>
</evidence>
<feature type="region of interest" description="Disordered" evidence="4">
    <location>
        <begin position="838"/>
        <end position="877"/>
    </location>
</feature>
<dbReference type="Pfam" id="PF00400">
    <property type="entry name" value="WD40"/>
    <property type="match status" value="2"/>
</dbReference>
<name>L8GNF9_ACACF</name>
<dbReference type="KEGG" id="acan:ACA1_106290"/>
<feature type="compositionally biased region" description="Low complexity" evidence="4">
    <location>
        <begin position="1098"/>
        <end position="1139"/>
    </location>
</feature>